<keyword evidence="3" id="KW-0813">Transport</keyword>
<dbReference type="SUPFAM" id="SSF81345">
    <property type="entry name" value="ABC transporter involved in vitamin B12 uptake, BtuC"/>
    <property type="match status" value="1"/>
</dbReference>
<dbReference type="GO" id="GO:0033214">
    <property type="term" value="P:siderophore-iron import into cell"/>
    <property type="evidence" value="ECO:0007669"/>
    <property type="project" value="TreeGrafter"/>
</dbReference>
<accession>A0A9Q7E7V7</accession>
<evidence type="ECO:0000256" key="6">
    <source>
        <dbReference type="ARBA" id="ARBA00022989"/>
    </source>
</evidence>
<protein>
    <submittedName>
        <fullName evidence="8">Fe(3+) dicitrate ABC transporter permease subunit FecD</fullName>
    </submittedName>
</protein>
<keyword evidence="5" id="KW-0812">Transmembrane</keyword>
<dbReference type="InterPro" id="IPR037294">
    <property type="entry name" value="ABC_BtuC-like"/>
</dbReference>
<evidence type="ECO:0000256" key="2">
    <source>
        <dbReference type="ARBA" id="ARBA00007935"/>
    </source>
</evidence>
<dbReference type="Proteomes" id="UP000595373">
    <property type="component" value="Chromosome"/>
</dbReference>
<dbReference type="CDD" id="cd06550">
    <property type="entry name" value="TM_ABC_iron-siderophores_like"/>
    <property type="match status" value="1"/>
</dbReference>
<dbReference type="AlphaFoldDB" id="A0A9Q7E7V7"/>
<dbReference type="PANTHER" id="PTHR30472">
    <property type="entry name" value="FERRIC ENTEROBACTIN TRANSPORT SYSTEM PERMEASE PROTEIN"/>
    <property type="match status" value="1"/>
</dbReference>
<dbReference type="Pfam" id="PF01032">
    <property type="entry name" value="FecCD"/>
    <property type="match status" value="1"/>
</dbReference>
<dbReference type="GO" id="GO:0022857">
    <property type="term" value="F:transmembrane transporter activity"/>
    <property type="evidence" value="ECO:0007669"/>
    <property type="project" value="InterPro"/>
</dbReference>
<evidence type="ECO:0000256" key="4">
    <source>
        <dbReference type="ARBA" id="ARBA00022475"/>
    </source>
</evidence>
<evidence type="ECO:0000256" key="1">
    <source>
        <dbReference type="ARBA" id="ARBA00004651"/>
    </source>
</evidence>
<organism evidence="8 9">
    <name type="scientific">Histophilus somni</name>
    <name type="common">Haemophilus somnus</name>
    <dbReference type="NCBI Taxonomy" id="731"/>
    <lineage>
        <taxon>Bacteria</taxon>
        <taxon>Pseudomonadati</taxon>
        <taxon>Pseudomonadota</taxon>
        <taxon>Gammaproteobacteria</taxon>
        <taxon>Pasteurellales</taxon>
        <taxon>Pasteurellaceae</taxon>
        <taxon>Histophilus</taxon>
    </lineage>
</organism>
<dbReference type="FunFam" id="1.10.3470.10:FF:000001">
    <property type="entry name" value="Vitamin B12 ABC transporter permease BtuC"/>
    <property type="match status" value="1"/>
</dbReference>
<dbReference type="RefSeq" id="WP_081376604.1">
    <property type="nucleotide sequence ID" value="NZ_CP018802.1"/>
</dbReference>
<dbReference type="Gene3D" id="1.10.3470.10">
    <property type="entry name" value="ABC transporter involved in vitamin B12 uptake, BtuC"/>
    <property type="match status" value="1"/>
</dbReference>
<keyword evidence="7" id="KW-0472">Membrane</keyword>
<evidence type="ECO:0000256" key="5">
    <source>
        <dbReference type="ARBA" id="ARBA00022692"/>
    </source>
</evidence>
<evidence type="ECO:0000313" key="8">
    <source>
        <dbReference type="EMBL" id="QQF82177.1"/>
    </source>
</evidence>
<dbReference type="OrthoDB" id="9055647at2"/>
<dbReference type="GO" id="GO:0005886">
    <property type="term" value="C:plasma membrane"/>
    <property type="evidence" value="ECO:0007669"/>
    <property type="project" value="UniProtKB-SubCell"/>
</dbReference>
<comment type="similarity">
    <text evidence="2">Belongs to the binding-protein-dependent transport system permease family. FecCD subfamily.</text>
</comment>
<sequence>MKQLGKRLFLKVSHNFTVFILFCALCLLFFISLNLGTYSLSWLQIQQTFANPHSEHYFTLVEYRLPRALLAILIGGALAVSGVLVQTLVKNPLSSPDILGINNAAGLASIICVIFLPNLTFYWLPLFAFIGGLLSFIILWLLCGLHFHRIKIAIVGIALSTFWAALSHYIMLSNPININSAILWLTGSLWGRSWSYLTVAFPYLVTLLILSLLLCRQLDALALGEPKAITLGIPTTKIQIIVLFIAVALSSIAVAICGPISFLGLMSPHLARHLVGGKHRILLPTAFLIGALLLLLSDILARAFAPPLELPAGLLTAILGAPYFFYLLMRTKS</sequence>
<comment type="subcellular location">
    <subcellularLocation>
        <location evidence="1">Cell membrane</location>
        <topology evidence="1">Multi-pass membrane protein</topology>
    </subcellularLocation>
</comment>
<name>A0A9Q7E7V7_HISSO</name>
<dbReference type="NCBIfam" id="NF007299">
    <property type="entry name" value="PRK09777.1"/>
    <property type="match status" value="1"/>
</dbReference>
<proteinExistence type="inferred from homology"/>
<evidence type="ECO:0000256" key="3">
    <source>
        <dbReference type="ARBA" id="ARBA00022448"/>
    </source>
</evidence>
<dbReference type="PANTHER" id="PTHR30472:SF37">
    <property type="entry name" value="FE(3+) DICITRATE TRANSPORT SYSTEM PERMEASE PROTEIN FECD-RELATED"/>
    <property type="match status" value="1"/>
</dbReference>
<evidence type="ECO:0000256" key="7">
    <source>
        <dbReference type="ARBA" id="ARBA00023136"/>
    </source>
</evidence>
<dbReference type="EMBL" id="CP066558">
    <property type="protein sequence ID" value="QQF82177.1"/>
    <property type="molecule type" value="Genomic_DNA"/>
</dbReference>
<keyword evidence="4" id="KW-1003">Cell membrane</keyword>
<reference evidence="8 9" key="1">
    <citation type="submission" date="2020-12" db="EMBL/GenBank/DDBJ databases">
        <title>ASc-MMNZ-VFA-070.</title>
        <authorList>
            <person name="Schryvers A."/>
            <person name="Mostafa Nazari M."/>
            <person name="Farshchi Andisi V."/>
            <person name="Timsit E."/>
            <person name="Walter Morck D."/>
        </authorList>
    </citation>
    <scope>NUCLEOTIDE SEQUENCE [LARGE SCALE GENOMIC DNA]</scope>
    <source>
        <strain evidence="8 9">ASc-MMNZ-VFA-070</strain>
    </source>
</reference>
<evidence type="ECO:0000313" key="9">
    <source>
        <dbReference type="Proteomes" id="UP000595373"/>
    </source>
</evidence>
<keyword evidence="9" id="KW-1185">Reference proteome</keyword>
<keyword evidence="6" id="KW-1133">Transmembrane helix</keyword>
<dbReference type="InterPro" id="IPR000522">
    <property type="entry name" value="ABC_transptr_permease_BtuC"/>
</dbReference>
<gene>
    <name evidence="8" type="primary">fecD</name>
    <name evidence="8" type="ORF">JFL49_09030</name>
</gene>